<dbReference type="PROSITE" id="PS51257">
    <property type="entry name" value="PROKAR_LIPOPROTEIN"/>
    <property type="match status" value="1"/>
</dbReference>
<evidence type="ECO:0000259" key="2">
    <source>
        <dbReference type="Pfam" id="PF13436"/>
    </source>
</evidence>
<dbReference type="InterPro" id="IPR025693">
    <property type="entry name" value="Gly-zipper_OmpA-like_dom"/>
</dbReference>
<protein>
    <recommendedName>
        <fullName evidence="2">Glycine-zipper-containing OmpA-like membrane domain-containing protein</fullName>
    </recommendedName>
</protein>
<name>A0A1J5RB21_9ZZZZ</name>
<dbReference type="EMBL" id="MLJW01000454">
    <property type="protein sequence ID" value="OIQ86867.1"/>
    <property type="molecule type" value="Genomic_DNA"/>
</dbReference>
<dbReference type="AlphaFoldDB" id="A0A1J5RB21"/>
<feature type="region of interest" description="Disordered" evidence="1">
    <location>
        <begin position="142"/>
        <end position="170"/>
    </location>
</feature>
<gene>
    <name evidence="3" type="ORF">GALL_312650</name>
</gene>
<proteinExistence type="predicted"/>
<evidence type="ECO:0000256" key="1">
    <source>
        <dbReference type="SAM" id="MobiDB-lite"/>
    </source>
</evidence>
<sequence length="170" mass="16801">MKALTSSFAALSALLLAGCASLPTGPSVMALPGTGKSFEQFRNDDAACRQYAHYQVGGGANQAAVDAGVRSAAVGTVVGAVAGAAIGGHEGAGAGAGTGLLVGSMAGAGAAQDSAYWSQRNYDHAYIQCMYAKGNRVPVSGAMSGGRIQPPAGPSYPPPPPPGYPPPPRQ</sequence>
<feature type="compositionally biased region" description="Pro residues" evidence="1">
    <location>
        <begin position="151"/>
        <end position="170"/>
    </location>
</feature>
<dbReference type="Pfam" id="PF13436">
    <property type="entry name" value="Gly-zipper_OmpA"/>
    <property type="match status" value="1"/>
</dbReference>
<feature type="domain" description="Glycine-zipper-containing OmpA-like membrane" evidence="2">
    <location>
        <begin position="69"/>
        <end position="107"/>
    </location>
</feature>
<accession>A0A1J5RB21</accession>
<organism evidence="3">
    <name type="scientific">mine drainage metagenome</name>
    <dbReference type="NCBI Taxonomy" id="410659"/>
    <lineage>
        <taxon>unclassified sequences</taxon>
        <taxon>metagenomes</taxon>
        <taxon>ecological metagenomes</taxon>
    </lineage>
</organism>
<reference evidence="3" key="1">
    <citation type="submission" date="2016-10" db="EMBL/GenBank/DDBJ databases">
        <title>Sequence of Gallionella enrichment culture.</title>
        <authorList>
            <person name="Poehlein A."/>
            <person name="Muehling M."/>
            <person name="Daniel R."/>
        </authorList>
    </citation>
    <scope>NUCLEOTIDE SEQUENCE</scope>
</reference>
<comment type="caution">
    <text evidence="3">The sequence shown here is derived from an EMBL/GenBank/DDBJ whole genome shotgun (WGS) entry which is preliminary data.</text>
</comment>
<evidence type="ECO:0000313" key="3">
    <source>
        <dbReference type="EMBL" id="OIQ86867.1"/>
    </source>
</evidence>